<comment type="catalytic activity">
    <reaction evidence="5">
        <text>dTDP-beta-L-rhamnose + NADP(+) = dTDP-4-dehydro-beta-L-rhamnose + NADPH + H(+)</text>
        <dbReference type="Rhea" id="RHEA:21796"/>
        <dbReference type="ChEBI" id="CHEBI:15378"/>
        <dbReference type="ChEBI" id="CHEBI:57510"/>
        <dbReference type="ChEBI" id="CHEBI:57783"/>
        <dbReference type="ChEBI" id="CHEBI:58349"/>
        <dbReference type="ChEBI" id="CHEBI:62830"/>
        <dbReference type="EC" id="1.1.1.133"/>
    </reaction>
</comment>
<keyword evidence="6" id="KW-0521">NADP</keyword>
<evidence type="ECO:0000256" key="2">
    <source>
        <dbReference type="ARBA" id="ARBA00010944"/>
    </source>
</evidence>
<comment type="pathway">
    <text evidence="1 6">Carbohydrate biosynthesis; dTDP-L-rhamnose biosynthesis.</text>
</comment>
<dbReference type="Proteomes" id="UP001549773">
    <property type="component" value="Unassembled WGS sequence"/>
</dbReference>
<comment type="similarity">
    <text evidence="2 6">Belongs to the dTDP-4-dehydrorhamnose reductase family.</text>
</comment>
<sequence>MKRVLVTGASGQLGLSIQDIRKDFQELEFVFKDRSQLDITSEDQVKDIFDYGNFDYCINCAAYTDVEQAEKTPTIAYKINAEAVKHIAYACKENKVVLIHISTDYVFDGEKGLPYTVDDLPNPINEYGKSKWEGEKHIQEILNQYFIIRTSWLYHKEHGKNFYKTILKKAEKRETIYVTDEQVGSPTDAANLAQFILGLINNEDSTFGITHYTDGEAMTWYDFSKKIIAENDFSSMATVVRDNNYRSFARRPRNSVLNIL</sequence>
<evidence type="ECO:0000256" key="3">
    <source>
        <dbReference type="ARBA" id="ARBA00012929"/>
    </source>
</evidence>
<dbReference type="Gene3D" id="3.40.50.720">
    <property type="entry name" value="NAD(P)-binding Rossmann-like Domain"/>
    <property type="match status" value="1"/>
</dbReference>
<accession>A0ABV2TWT5</accession>
<name>A0ABV2TWT5_9FLAO</name>
<evidence type="ECO:0000313" key="8">
    <source>
        <dbReference type="EMBL" id="MET7028784.1"/>
    </source>
</evidence>
<feature type="domain" description="RmlD-like substrate binding" evidence="7">
    <location>
        <begin position="3"/>
        <end position="258"/>
    </location>
</feature>
<dbReference type="SUPFAM" id="SSF51735">
    <property type="entry name" value="NAD(P)-binding Rossmann-fold domains"/>
    <property type="match status" value="1"/>
</dbReference>
<dbReference type="Gene3D" id="3.90.25.10">
    <property type="entry name" value="UDP-galactose 4-epimerase, domain 1"/>
    <property type="match status" value="1"/>
</dbReference>
<evidence type="ECO:0000313" key="9">
    <source>
        <dbReference type="Proteomes" id="UP001549773"/>
    </source>
</evidence>
<evidence type="ECO:0000256" key="4">
    <source>
        <dbReference type="ARBA" id="ARBA00017099"/>
    </source>
</evidence>
<comment type="caution">
    <text evidence="8">The sequence shown here is derived from an EMBL/GenBank/DDBJ whole genome shotgun (WGS) entry which is preliminary data.</text>
</comment>
<keyword evidence="9" id="KW-1185">Reference proteome</keyword>
<dbReference type="EC" id="1.1.1.133" evidence="3 6"/>
<proteinExistence type="inferred from homology"/>
<evidence type="ECO:0000256" key="6">
    <source>
        <dbReference type="RuleBase" id="RU364082"/>
    </source>
</evidence>
<dbReference type="PANTHER" id="PTHR10491">
    <property type="entry name" value="DTDP-4-DEHYDRORHAMNOSE REDUCTASE"/>
    <property type="match status" value="1"/>
</dbReference>
<gene>
    <name evidence="8" type="primary">rfbD</name>
    <name evidence="8" type="ORF">ABXZ32_05235</name>
</gene>
<dbReference type="CDD" id="cd05254">
    <property type="entry name" value="dTDP_HR_like_SDR_e"/>
    <property type="match status" value="1"/>
</dbReference>
<keyword evidence="6 8" id="KW-0560">Oxidoreductase</keyword>
<dbReference type="PANTHER" id="PTHR10491:SF4">
    <property type="entry name" value="METHIONINE ADENOSYLTRANSFERASE 2 SUBUNIT BETA"/>
    <property type="match status" value="1"/>
</dbReference>
<dbReference type="GO" id="GO:0008831">
    <property type="term" value="F:dTDP-4-dehydrorhamnose reductase activity"/>
    <property type="evidence" value="ECO:0007669"/>
    <property type="project" value="UniProtKB-EC"/>
</dbReference>
<reference evidence="8 9" key="1">
    <citation type="submission" date="2024-07" db="EMBL/GenBank/DDBJ databases">
        <title>The genome sequence of type strain Sediminicola luteus GDMCC 1.2596T.</title>
        <authorList>
            <person name="Liu Y."/>
        </authorList>
    </citation>
    <scope>NUCLEOTIDE SEQUENCE [LARGE SCALE GENOMIC DNA]</scope>
    <source>
        <strain evidence="8 9">GDMCC 1.2596</strain>
    </source>
</reference>
<evidence type="ECO:0000256" key="1">
    <source>
        <dbReference type="ARBA" id="ARBA00004781"/>
    </source>
</evidence>
<dbReference type="InterPro" id="IPR036291">
    <property type="entry name" value="NAD(P)-bd_dom_sf"/>
</dbReference>
<organism evidence="8 9">
    <name type="scientific">Sediminicola luteus</name>
    <dbReference type="NCBI Taxonomy" id="319238"/>
    <lineage>
        <taxon>Bacteria</taxon>
        <taxon>Pseudomonadati</taxon>
        <taxon>Bacteroidota</taxon>
        <taxon>Flavobacteriia</taxon>
        <taxon>Flavobacteriales</taxon>
        <taxon>Flavobacteriaceae</taxon>
        <taxon>Sediminicola</taxon>
    </lineage>
</organism>
<dbReference type="EMBL" id="JBEWYP010000002">
    <property type="protein sequence ID" value="MET7028784.1"/>
    <property type="molecule type" value="Genomic_DNA"/>
</dbReference>
<evidence type="ECO:0000259" key="7">
    <source>
        <dbReference type="Pfam" id="PF04321"/>
    </source>
</evidence>
<dbReference type="Pfam" id="PF04321">
    <property type="entry name" value="RmlD_sub_bind"/>
    <property type="match status" value="1"/>
</dbReference>
<protein>
    <recommendedName>
        <fullName evidence="4 6">dTDP-4-dehydrorhamnose reductase</fullName>
        <ecNumber evidence="3 6">1.1.1.133</ecNumber>
    </recommendedName>
</protein>
<dbReference type="InterPro" id="IPR029903">
    <property type="entry name" value="RmlD-like-bd"/>
</dbReference>
<dbReference type="NCBIfam" id="TIGR01214">
    <property type="entry name" value="rmlD"/>
    <property type="match status" value="1"/>
</dbReference>
<dbReference type="InterPro" id="IPR005913">
    <property type="entry name" value="dTDP_dehydrorham_reduct"/>
</dbReference>
<dbReference type="RefSeq" id="WP_354617616.1">
    <property type="nucleotide sequence ID" value="NZ_JBEWYP010000002.1"/>
</dbReference>
<evidence type="ECO:0000256" key="5">
    <source>
        <dbReference type="ARBA" id="ARBA00048200"/>
    </source>
</evidence>
<comment type="function">
    <text evidence="6">Catalyzes the reduction of dTDP-6-deoxy-L-lyxo-4-hexulose to yield dTDP-L-rhamnose.</text>
</comment>